<dbReference type="RefSeq" id="WP_039688100.1">
    <property type="nucleotide sequence ID" value="NZ_CP009302.1"/>
</dbReference>
<keyword evidence="2" id="KW-0812">Transmembrane</keyword>
<dbReference type="KEGG" id="cbac:JI75_01185"/>
<name>A0A0A8B2B0_9ACTN</name>
<dbReference type="OrthoDB" id="3174475at2"/>
<evidence type="ECO:0000256" key="2">
    <source>
        <dbReference type="SAM" id="Phobius"/>
    </source>
</evidence>
<dbReference type="Proteomes" id="UP000031121">
    <property type="component" value="Chromosome"/>
</dbReference>
<feature type="region of interest" description="Disordered" evidence="1">
    <location>
        <begin position="180"/>
        <end position="219"/>
    </location>
</feature>
<feature type="transmembrane region" description="Helical" evidence="2">
    <location>
        <begin position="110"/>
        <end position="129"/>
    </location>
</feature>
<feature type="transmembrane region" description="Helical" evidence="2">
    <location>
        <begin position="141"/>
        <end position="164"/>
    </location>
</feature>
<organism evidence="4 5">
    <name type="scientific">Berryella intestinalis</name>
    <dbReference type="NCBI Taxonomy" id="1531429"/>
    <lineage>
        <taxon>Bacteria</taxon>
        <taxon>Bacillati</taxon>
        <taxon>Actinomycetota</taxon>
        <taxon>Coriobacteriia</taxon>
        <taxon>Eggerthellales</taxon>
        <taxon>Eggerthellaceae</taxon>
        <taxon>Berryella</taxon>
    </lineage>
</organism>
<dbReference type="AlphaFoldDB" id="A0A0A8B2B0"/>
<evidence type="ECO:0000313" key="5">
    <source>
        <dbReference type="Proteomes" id="UP000031121"/>
    </source>
</evidence>
<feature type="domain" description="Zinc-ribbon" evidence="3">
    <location>
        <begin position="2"/>
        <end position="24"/>
    </location>
</feature>
<protein>
    <recommendedName>
        <fullName evidence="3">Zinc-ribbon domain-containing protein</fullName>
    </recommendedName>
</protein>
<evidence type="ECO:0000313" key="4">
    <source>
        <dbReference type="EMBL" id="AJC11504.1"/>
    </source>
</evidence>
<dbReference type="SUPFAM" id="SSF81995">
    <property type="entry name" value="beta-sandwich domain of Sec23/24"/>
    <property type="match status" value="1"/>
</dbReference>
<accession>A0A0A8B2B0</accession>
<proteinExistence type="predicted"/>
<feature type="compositionally biased region" description="Low complexity" evidence="1">
    <location>
        <begin position="26"/>
        <end position="79"/>
    </location>
</feature>
<dbReference type="STRING" id="1531429.JI75_01185"/>
<reference evidence="5" key="1">
    <citation type="submission" date="2014-08" db="EMBL/GenBank/DDBJ databases">
        <title>Coriobacteriaceae sp. complete genome.</title>
        <authorList>
            <person name="Looft T."/>
            <person name="Bayles D.O."/>
            <person name="Stanton T.B."/>
        </authorList>
    </citation>
    <scope>NUCLEOTIDE SEQUENCE [LARGE SCALE GENOMIC DNA]</scope>
    <source>
        <strain evidence="5">68-1-3</strain>
    </source>
</reference>
<dbReference type="HOGENOM" id="CLU_768864_0_0_11"/>
<feature type="compositionally biased region" description="Polar residues" evidence="1">
    <location>
        <begin position="192"/>
        <end position="215"/>
    </location>
</feature>
<keyword evidence="5" id="KW-1185">Reference proteome</keyword>
<dbReference type="EMBL" id="CP009302">
    <property type="protein sequence ID" value="AJC11504.1"/>
    <property type="molecule type" value="Genomic_DNA"/>
</dbReference>
<dbReference type="InterPro" id="IPR026870">
    <property type="entry name" value="Zinc_ribbon_dom"/>
</dbReference>
<keyword evidence="2" id="KW-1133">Transmembrane helix</keyword>
<gene>
    <name evidence="4" type="ORF">JI75_01185</name>
</gene>
<evidence type="ECO:0000259" key="3">
    <source>
        <dbReference type="Pfam" id="PF13240"/>
    </source>
</evidence>
<keyword evidence="2" id="KW-0472">Membrane</keyword>
<evidence type="ECO:0000256" key="1">
    <source>
        <dbReference type="SAM" id="MobiDB-lite"/>
    </source>
</evidence>
<sequence length="360" mass="38244">MKCPQCGSECPDNALFCTECGTALPAAPADAPQQPSAPQPAETQPEPAGYQQPAAAPQPAGEVAQPAAASPQPESAPGQQPVPPVGQPQAPYGQPIYNQASSTPWYGKTWVIVLFLLFFWPVGIVLMWLKSCTWSKVVKVVVSVILGLCVVSYVFMVIAMFNAFSQASNDIARSDTAITAPSAPKSSLPDAGSNSKSAPDTSKGTPAPSTGTLDSSRLKDAKDNPTVYALINIDGSDLDGLLQSCGLKFDRQWQGWINDDMSRSVDLYDSLSNDVPLDTIRSLSSTELLESGDFFVSCGKSYDSLDSFASSVVNTDAQNLEFRSDDGLTRIYEVTDLDGNVYNALVSSVAGDYSLMITRG</sequence>
<reference evidence="4 5" key="2">
    <citation type="journal article" date="2015" name="Genome Announc.">
        <title>Complete Genome Sequence of Coriobacteriaceae Strain 68-1-3, a Novel Mucus-Degrading Isolate from the Swine Intestinal Tract.</title>
        <authorList>
            <person name="Looft T."/>
            <person name="Bayles D.O."/>
            <person name="Alt D.P."/>
            <person name="Stanton T.B."/>
        </authorList>
    </citation>
    <scope>NUCLEOTIDE SEQUENCE [LARGE SCALE GENOMIC DNA]</scope>
    <source>
        <strain evidence="4 5">68-1-3</strain>
    </source>
</reference>
<feature type="region of interest" description="Disordered" evidence="1">
    <location>
        <begin position="26"/>
        <end position="89"/>
    </location>
</feature>
<dbReference type="Pfam" id="PF13240">
    <property type="entry name" value="Zn_Ribbon_1"/>
    <property type="match status" value="1"/>
</dbReference>